<dbReference type="HAMAP" id="MF_01212">
    <property type="entry name" value="dGTPase_type2"/>
    <property type="match status" value="1"/>
</dbReference>
<name>A0A1W1UTR2_PEPAS</name>
<dbReference type="Proteomes" id="UP000192368">
    <property type="component" value="Unassembled WGS sequence"/>
</dbReference>
<dbReference type="PROSITE" id="PS51831">
    <property type="entry name" value="HD"/>
    <property type="match status" value="1"/>
</dbReference>
<accession>A0A1W1UTR2</accession>
<dbReference type="Pfam" id="PF01966">
    <property type="entry name" value="HD"/>
    <property type="match status" value="1"/>
</dbReference>
<evidence type="ECO:0000313" key="5">
    <source>
        <dbReference type="Proteomes" id="UP000192368"/>
    </source>
</evidence>
<dbReference type="Pfam" id="PF13286">
    <property type="entry name" value="HD_assoc"/>
    <property type="match status" value="1"/>
</dbReference>
<dbReference type="InterPro" id="IPR003607">
    <property type="entry name" value="HD/PDEase_dom"/>
</dbReference>
<dbReference type="OrthoDB" id="9803619at2"/>
<organism evidence="4 5">
    <name type="scientific">Peptoniphilus asaccharolyticus DSM 20463</name>
    <dbReference type="NCBI Taxonomy" id="573058"/>
    <lineage>
        <taxon>Bacteria</taxon>
        <taxon>Bacillati</taxon>
        <taxon>Bacillota</taxon>
        <taxon>Tissierellia</taxon>
        <taxon>Tissierellales</taxon>
        <taxon>Peptoniphilaceae</taxon>
        <taxon>Peptoniphilus</taxon>
    </lineage>
</organism>
<reference evidence="5" key="1">
    <citation type="submission" date="2017-04" db="EMBL/GenBank/DDBJ databases">
        <authorList>
            <person name="Varghese N."/>
            <person name="Submissions S."/>
        </authorList>
    </citation>
    <scope>NUCLEOTIDE SEQUENCE [LARGE SCALE GENOMIC DNA]</scope>
    <source>
        <strain evidence="5">DSM 20463</strain>
    </source>
</reference>
<dbReference type="SMART" id="SM00471">
    <property type="entry name" value="HDc"/>
    <property type="match status" value="1"/>
</dbReference>
<dbReference type="STRING" id="573058.SAMN00017477_0677"/>
<evidence type="ECO:0000256" key="1">
    <source>
        <dbReference type="ARBA" id="ARBA00022801"/>
    </source>
</evidence>
<dbReference type="NCBIfam" id="NF002327">
    <property type="entry name" value="PRK01286.1-2"/>
    <property type="match status" value="1"/>
</dbReference>
<dbReference type="PANTHER" id="PTHR35795">
    <property type="entry name" value="SLR1885 PROTEIN"/>
    <property type="match status" value="1"/>
</dbReference>
<evidence type="ECO:0000313" key="4">
    <source>
        <dbReference type="EMBL" id="SMB84492.1"/>
    </source>
</evidence>
<feature type="domain" description="HD" evidence="3">
    <location>
        <begin position="75"/>
        <end position="188"/>
    </location>
</feature>
<sequence>MIPRKRREELEHVILYKIATFSDQSKGRLVPEEDCDMRTCFQRDRDRILHSKAFRRLKHKTQVFISPEGDHFRTRLTHTLEVAQIARTIGRLLELNEDLIEAMALGHDLGHTPFGHSGETILNRLHPNGFKHNEQSIRVVEFLATTENRVGLNLTYEVKDGILNHSGEGQAQTLEGKIIKYADRIAYINHDIDDAIRAGIIKERDLPSELTEILGSGHSKRIDTMITSIYKNSYHKDFVKMEPDIERATLELRQYMFKNVYYDKTVKSENEKIYHIIESLFNYYMEDLKRIPEAHLNLYKDREHIDEDVVSDYIAGMTDIYVVEIYKKLFIPKGWANELYNR</sequence>
<dbReference type="GO" id="GO:0016793">
    <property type="term" value="F:triphosphoric monoester hydrolase activity"/>
    <property type="evidence" value="ECO:0007669"/>
    <property type="project" value="InterPro"/>
</dbReference>
<dbReference type="InterPro" id="IPR023023">
    <property type="entry name" value="dNTPase_2"/>
</dbReference>
<dbReference type="InterPro" id="IPR006261">
    <property type="entry name" value="dGTPase"/>
</dbReference>
<comment type="similarity">
    <text evidence="2">Belongs to the dGTPase family. Type 2 subfamily.</text>
</comment>
<dbReference type="PANTHER" id="PTHR35795:SF1">
    <property type="entry name" value="BIS(5'-NUCLEOSYL)-TETRAPHOSPHATASE, SYMMETRICAL"/>
    <property type="match status" value="1"/>
</dbReference>
<evidence type="ECO:0000256" key="2">
    <source>
        <dbReference type="HAMAP-Rule" id="MF_01212"/>
    </source>
</evidence>
<dbReference type="NCBIfam" id="TIGR01353">
    <property type="entry name" value="dGTP_triPase"/>
    <property type="match status" value="1"/>
</dbReference>
<keyword evidence="5" id="KW-1185">Reference proteome</keyword>
<gene>
    <name evidence="4" type="ORF">SAMN00017477_0677</name>
</gene>
<dbReference type="CDD" id="cd00077">
    <property type="entry name" value="HDc"/>
    <property type="match status" value="1"/>
</dbReference>
<keyword evidence="1 2" id="KW-0378">Hydrolase</keyword>
<dbReference type="InterPro" id="IPR006674">
    <property type="entry name" value="HD_domain"/>
</dbReference>
<proteinExistence type="inferred from homology"/>
<dbReference type="InterPro" id="IPR051094">
    <property type="entry name" value="Diverse_Catalytic_Enzymes"/>
</dbReference>
<dbReference type="InterPro" id="IPR026875">
    <property type="entry name" value="PHydrolase_assoc_dom"/>
</dbReference>
<dbReference type="Gene3D" id="1.10.3210.10">
    <property type="entry name" value="Hypothetical protein af1432"/>
    <property type="match status" value="1"/>
</dbReference>
<protein>
    <recommendedName>
        <fullName evidence="2">Deoxyguanosinetriphosphate triphosphohydrolase-like protein</fullName>
    </recommendedName>
</protein>
<evidence type="ECO:0000259" key="3">
    <source>
        <dbReference type="PROSITE" id="PS51831"/>
    </source>
</evidence>
<dbReference type="SUPFAM" id="SSF109604">
    <property type="entry name" value="HD-domain/PDEase-like"/>
    <property type="match status" value="1"/>
</dbReference>
<dbReference type="AlphaFoldDB" id="A0A1W1UTR2"/>
<dbReference type="EMBL" id="FWWR01000009">
    <property type="protein sequence ID" value="SMB84492.1"/>
    <property type="molecule type" value="Genomic_DNA"/>
</dbReference>
<dbReference type="RefSeq" id="WP_084230333.1">
    <property type="nucleotide sequence ID" value="NZ_FWWR01000009.1"/>
</dbReference>